<dbReference type="Pfam" id="PF24633">
    <property type="entry name" value="DUF7630"/>
    <property type="match status" value="1"/>
</dbReference>
<dbReference type="EMBL" id="MPUH01001112">
    <property type="protein sequence ID" value="OMJ70216.1"/>
    <property type="molecule type" value="Genomic_DNA"/>
</dbReference>
<keyword evidence="5" id="KW-0732">Signal</keyword>
<keyword evidence="1" id="KW-0677">Repeat</keyword>
<evidence type="ECO:0000256" key="4">
    <source>
        <dbReference type="SAM" id="Phobius"/>
    </source>
</evidence>
<feature type="transmembrane region" description="Helical" evidence="4">
    <location>
        <begin position="1522"/>
        <end position="1542"/>
    </location>
</feature>
<keyword evidence="4" id="KW-0472">Membrane</keyword>
<feature type="transmembrane region" description="Helical" evidence="4">
    <location>
        <begin position="1587"/>
        <end position="1609"/>
    </location>
</feature>
<feature type="transmembrane region" description="Helical" evidence="4">
    <location>
        <begin position="1621"/>
        <end position="1640"/>
    </location>
</feature>
<proteinExistence type="predicted"/>
<dbReference type="Gene3D" id="3.30.300.320">
    <property type="match status" value="2"/>
</dbReference>
<keyword evidence="3" id="KW-0325">Glycoprotein</keyword>
<evidence type="ECO:0000256" key="1">
    <source>
        <dbReference type="ARBA" id="ARBA00022737"/>
    </source>
</evidence>
<dbReference type="SMART" id="SM00004">
    <property type="entry name" value="NL"/>
    <property type="match status" value="3"/>
</dbReference>
<dbReference type="PANTHER" id="PTHR11319">
    <property type="entry name" value="G PROTEIN-COUPLED RECEPTOR-RELATED"/>
    <property type="match status" value="1"/>
</dbReference>
<dbReference type="SUPFAM" id="SSF51126">
    <property type="entry name" value="Pectin lyase-like"/>
    <property type="match status" value="3"/>
</dbReference>
<feature type="domain" description="LNR" evidence="6">
    <location>
        <begin position="8"/>
        <end position="48"/>
    </location>
</feature>
<organism evidence="7 8">
    <name type="scientific">Stentor coeruleus</name>
    <dbReference type="NCBI Taxonomy" id="5963"/>
    <lineage>
        <taxon>Eukaryota</taxon>
        <taxon>Sar</taxon>
        <taxon>Alveolata</taxon>
        <taxon>Ciliophora</taxon>
        <taxon>Postciliodesmatophora</taxon>
        <taxon>Heterotrichea</taxon>
        <taxon>Heterotrichida</taxon>
        <taxon>Stentoridae</taxon>
        <taxon>Stentor</taxon>
    </lineage>
</organism>
<evidence type="ECO:0000256" key="5">
    <source>
        <dbReference type="SAM" id="SignalP"/>
    </source>
</evidence>
<dbReference type="Proteomes" id="UP000187209">
    <property type="component" value="Unassembled WGS sequence"/>
</dbReference>
<evidence type="ECO:0000256" key="3">
    <source>
        <dbReference type="ARBA" id="ARBA00023180"/>
    </source>
</evidence>
<keyword evidence="8" id="KW-1185">Reference proteome</keyword>
<keyword evidence="2" id="KW-1015">Disulfide bond</keyword>
<reference evidence="7 8" key="1">
    <citation type="submission" date="2016-11" db="EMBL/GenBank/DDBJ databases">
        <title>The macronuclear genome of Stentor coeruleus: a giant cell with tiny introns.</title>
        <authorList>
            <person name="Slabodnick M."/>
            <person name="Ruby J.G."/>
            <person name="Reiff S.B."/>
            <person name="Swart E.C."/>
            <person name="Gosai S."/>
            <person name="Prabakaran S."/>
            <person name="Witkowska E."/>
            <person name="Larue G.E."/>
            <person name="Fisher S."/>
            <person name="Freeman R.M."/>
            <person name="Gunawardena J."/>
            <person name="Chu W."/>
            <person name="Stover N.A."/>
            <person name="Gregory B.D."/>
            <person name="Nowacki M."/>
            <person name="Derisi J."/>
            <person name="Roy S.W."/>
            <person name="Marshall W.F."/>
            <person name="Sood P."/>
        </authorList>
    </citation>
    <scope>NUCLEOTIDE SEQUENCE [LARGE SCALE GENOMIC DNA]</scope>
    <source>
        <strain evidence="7">WM001</strain>
    </source>
</reference>
<dbReference type="Pfam" id="PF00066">
    <property type="entry name" value="Notch"/>
    <property type="match status" value="2"/>
</dbReference>
<feature type="transmembrane region" description="Helical" evidence="4">
    <location>
        <begin position="1738"/>
        <end position="1761"/>
    </location>
</feature>
<comment type="caution">
    <text evidence="7">The sequence shown here is derived from an EMBL/GenBank/DDBJ whole genome shotgun (WGS) entry which is preliminary data.</text>
</comment>
<evidence type="ECO:0000259" key="6">
    <source>
        <dbReference type="SMART" id="SM00004"/>
    </source>
</evidence>
<keyword evidence="4" id="KW-1133">Transmembrane helix</keyword>
<dbReference type="InterPro" id="IPR056047">
    <property type="entry name" value="CRMPA-like_DUF7630"/>
</dbReference>
<dbReference type="OrthoDB" id="296301at2759"/>
<feature type="transmembrane region" description="Helical" evidence="4">
    <location>
        <begin position="1812"/>
        <end position="1837"/>
    </location>
</feature>
<dbReference type="InterPro" id="IPR000800">
    <property type="entry name" value="Notch_dom"/>
</dbReference>
<evidence type="ECO:0000256" key="2">
    <source>
        <dbReference type="ARBA" id="ARBA00023157"/>
    </source>
</evidence>
<dbReference type="InterPro" id="IPR011050">
    <property type="entry name" value="Pectin_lyase_fold/virulence"/>
</dbReference>
<feature type="signal peptide" evidence="5">
    <location>
        <begin position="1"/>
        <end position="17"/>
    </location>
</feature>
<keyword evidence="4" id="KW-0812">Transmembrane</keyword>
<feature type="domain" description="LNR" evidence="6">
    <location>
        <begin position="117"/>
        <end position="146"/>
    </location>
</feature>
<feature type="chain" id="PRO_5013000622" description="LNR domain-containing protein" evidence="5">
    <location>
        <begin position="18"/>
        <end position="1917"/>
    </location>
</feature>
<feature type="transmembrane region" description="Helical" evidence="4">
    <location>
        <begin position="1671"/>
        <end position="1693"/>
    </location>
</feature>
<dbReference type="PANTHER" id="PTHR11319:SF35">
    <property type="entry name" value="OUTER MEMBRANE PROTEIN PMPC-RELATED"/>
    <property type="match status" value="1"/>
</dbReference>
<gene>
    <name evidence="7" type="ORF">SteCoe_31873</name>
</gene>
<sequence>MLFICLLTLVSAGNCNSECIDLVFDDVCDKKCNNKYCFYDNYVCNDCSVGCLYSMVGDGECDLACYVKECNYDLFDCIGICNDQCEPSFIGNGICDYECFTEQCAYDNGDCDGECAINCKWSDINNGFCNYECMNKECLYDGDDCRYDIWVEENANGIGSEDSPLSSFSDAFLDIYYGVYYIHLAPGVYFINEIIEIDCICSLIITGSNSEIRFTSPQSGLKIFYASSVEISGLIFDGSELWEPSCSSDYCRFIYQFICYETYCENALGMQFDLYSTYVQDFESNYLENKPLILISLFSVPYSKIWNIELRNFDYVNNLIESRDGSIEVQNIIVNNTSMYSGLVSVISEVYSENIANYFYADLILSMEMSLNNYYAKVENIVLEEINTMRFPQRDSKCLYAQVPGVLNTVGISQIYVNNITLLFVHNSNKITSFDGAITISGYSNFTIKNIYAKNVLLQSGALISIQLDPIFLMLFHQSTLIENILIEESYFSTPAILIRYNILTSDVLFQNISIKNSSFYYQALKFISKSTVLKEIFLQNIDEEKNKVNFKMNDIIIKGFIAENLKLNDHFISKTLGGGMVLTDLEFYNINYLSEEYYIDKALKRYSDSFSFFFPDQQVANIMFFNRSMNIDVSLVKCNDIVLDGSIVSIYIPYNIHKMSEVYINSSYLQSGFYIQNNTNSSILITTTTLTNSKFIISGITTETNFNIEIHNLTIENLFSSAINSSSMTTIITNSIFQNSFTQNSLVILNPTTINNKASISNCLFYNNTGVPGVDLSFSAWLGSEFIIEIYTTTFKESYGQSPISILSYPNTHINYILFSKIIFEGIQSNNCNLYSDKGAINFELAKGTVIFEDSIFRYNSKTLQSHTAPIFYHNNYISQPIIFKNCTMTRNLNDVFIIQNSLIIIQKSEYSNIVYSENQSKFISGENIQFSIQNSIFYNNQHIGSLFELKEKSMGQILNTSFYNNKPLGTGSIIMCILAEKLIIESTIFIENYYIGSFLIFLQFSAVEFQDLKFENNEAYSAVSGIIINLNASDIEVYDDRTVNFFDIKESWADIRGLKMDKGKSAFQFTDSYVNLQEISLKNIQFRVLIGFRVYMNISQILIEDTSGTISLENCTLSANEVRLYNLLTLFQILNSVFSLNKSSIISSTGTKIVNSEGSITDFLSINTPTALTILESRISIFTSMISYSNNSGIYIENSYVIIKNSEFKDNIGNLGGGIYADFSTVIINNTVFSNNSAIEGGGFYIKNTSMIENNNNFINNTAIHGNDKATPALFIDPDNDNIYNVTSGMPTTNLSFYLKDQYGQIMYSDNTSVVEMTPNSSSVIVGEGKFISSLGKFEINVNFLAQPGSNGTFILQSEAPEKLVVDFFLSFRKCVVGELTFQDSSCKPCDNNTYSININDKYCKPCPNEAVCYGMNNIYPAAGYWTELKYPDRFYECPNKGACIQGTGTENNCAFSYTGRLCGECIKGYKRNGSYMCRKCPEYWASWAIITISSIMILLLIAFLVYSNIKNLNKQKSELALLLKILVNYCQTIMLFAHIDLKWPESTLNLLDFSQILGDSSKEVFSLSCSTETSSISSSITDTAITAFFPFVLCACAFIVWISVSLRKKSLKYIRTHFVSTCIVVFLLMHASVYNSLMSLMSCKSVNDKYWSTNDFSLQCYEGKHIQALIYIGIPGLTVWCLFLPLMIFYSLYKKRNALDQNEVKVKFKTLFDGYTPGFYYWEFLIILRKFSIRLITILLLSAGITVQGLGILIILLLALVTHMKFQPYEKQSINKLEFYCIILLNLSIIFGILFTTDINQIIKETLSWVLFCLHLSFLVYWAKFFFIAFGEILKKNSFYLKIMAKFSLKEKGKVGIVVGEDATPENDPRGSSLEIVNAFDANKSADFLLPSNPNNSCVDNLERGLRVNAWKRI</sequence>
<feature type="transmembrane region" description="Helical" evidence="4">
    <location>
        <begin position="1487"/>
        <end position="1510"/>
    </location>
</feature>
<protein>
    <recommendedName>
        <fullName evidence="6">LNR domain-containing protein</fullName>
    </recommendedName>
</protein>
<feature type="transmembrane region" description="Helical" evidence="4">
    <location>
        <begin position="1782"/>
        <end position="1800"/>
    </location>
</feature>
<evidence type="ECO:0000313" key="7">
    <source>
        <dbReference type="EMBL" id="OMJ70216.1"/>
    </source>
</evidence>
<name>A0A1R2B0C8_9CILI</name>
<evidence type="ECO:0000313" key="8">
    <source>
        <dbReference type="Proteomes" id="UP000187209"/>
    </source>
</evidence>
<accession>A0A1R2B0C8</accession>
<feature type="domain" description="LNR" evidence="6">
    <location>
        <begin position="74"/>
        <end position="112"/>
    </location>
</feature>